<feature type="region of interest" description="Disordered" evidence="1">
    <location>
        <begin position="37"/>
        <end position="66"/>
    </location>
</feature>
<organism evidence="2 3">
    <name type="scientific">Aspergillus tamarii</name>
    <dbReference type="NCBI Taxonomy" id="41984"/>
    <lineage>
        <taxon>Eukaryota</taxon>
        <taxon>Fungi</taxon>
        <taxon>Dikarya</taxon>
        <taxon>Ascomycota</taxon>
        <taxon>Pezizomycotina</taxon>
        <taxon>Eurotiomycetes</taxon>
        <taxon>Eurotiomycetidae</taxon>
        <taxon>Eurotiales</taxon>
        <taxon>Aspergillaceae</taxon>
        <taxon>Aspergillus</taxon>
        <taxon>Aspergillus subgen. Circumdati</taxon>
    </lineage>
</organism>
<evidence type="ECO:0000313" key="2">
    <source>
        <dbReference type="EMBL" id="KAE8160039.1"/>
    </source>
</evidence>
<keyword evidence="3" id="KW-1185">Reference proteome</keyword>
<accession>A0A5N6UN28</accession>
<protein>
    <submittedName>
        <fullName evidence="2">Uncharacterized protein</fullName>
    </submittedName>
</protein>
<dbReference type="Proteomes" id="UP000326950">
    <property type="component" value="Unassembled WGS sequence"/>
</dbReference>
<evidence type="ECO:0000256" key="1">
    <source>
        <dbReference type="SAM" id="MobiDB-lite"/>
    </source>
</evidence>
<gene>
    <name evidence="2" type="ORF">BDV40DRAFT_302695</name>
</gene>
<dbReference type="AlphaFoldDB" id="A0A5N6UN28"/>
<name>A0A5N6UN28_ASPTM</name>
<proteinExistence type="predicted"/>
<dbReference type="EMBL" id="ML738664">
    <property type="protein sequence ID" value="KAE8160039.1"/>
    <property type="molecule type" value="Genomic_DNA"/>
</dbReference>
<evidence type="ECO:0000313" key="3">
    <source>
        <dbReference type="Proteomes" id="UP000326950"/>
    </source>
</evidence>
<sequence>MAHLAGSSPPEAPHCCQASTTLALSFFDLCKKSRELDHKNPQSNSQKHLGTEGSHGKDSQTNSQGVNCGEVMTSIRYCNAHQGPTEQFRKKNPKPVVVARKVGAIREPYEKERTLDGEGACGHS</sequence>
<reference evidence="2 3" key="1">
    <citation type="submission" date="2019-04" db="EMBL/GenBank/DDBJ databases">
        <title>Friends and foes A comparative genomics study of 23 Aspergillus species from section Flavi.</title>
        <authorList>
            <consortium name="DOE Joint Genome Institute"/>
            <person name="Kjaerbolling I."/>
            <person name="Vesth T."/>
            <person name="Frisvad J.C."/>
            <person name="Nybo J.L."/>
            <person name="Theobald S."/>
            <person name="Kildgaard S."/>
            <person name="Isbrandt T."/>
            <person name="Kuo A."/>
            <person name="Sato A."/>
            <person name="Lyhne E.K."/>
            <person name="Kogle M.E."/>
            <person name="Wiebenga A."/>
            <person name="Kun R.S."/>
            <person name="Lubbers R.J."/>
            <person name="Makela M.R."/>
            <person name="Barry K."/>
            <person name="Chovatia M."/>
            <person name="Clum A."/>
            <person name="Daum C."/>
            <person name="Haridas S."/>
            <person name="He G."/>
            <person name="LaButti K."/>
            <person name="Lipzen A."/>
            <person name="Mondo S."/>
            <person name="Riley R."/>
            <person name="Salamov A."/>
            <person name="Simmons B.A."/>
            <person name="Magnuson J.K."/>
            <person name="Henrissat B."/>
            <person name="Mortensen U.H."/>
            <person name="Larsen T.O."/>
            <person name="Devries R.P."/>
            <person name="Grigoriev I.V."/>
            <person name="Machida M."/>
            <person name="Baker S.E."/>
            <person name="Andersen M.R."/>
        </authorList>
    </citation>
    <scope>NUCLEOTIDE SEQUENCE [LARGE SCALE GENOMIC DNA]</scope>
    <source>
        <strain evidence="2 3">CBS 117626</strain>
    </source>
</reference>